<gene>
    <name evidence="2" type="ORF">PT974_01112</name>
</gene>
<accession>A0ABR0T3X3</accession>
<feature type="region of interest" description="Disordered" evidence="1">
    <location>
        <begin position="664"/>
        <end position="697"/>
    </location>
</feature>
<dbReference type="Proteomes" id="UP001338125">
    <property type="component" value="Unassembled WGS sequence"/>
</dbReference>
<evidence type="ECO:0000313" key="2">
    <source>
        <dbReference type="EMBL" id="KAK5998730.1"/>
    </source>
</evidence>
<feature type="region of interest" description="Disordered" evidence="1">
    <location>
        <begin position="1"/>
        <end position="59"/>
    </location>
</feature>
<protein>
    <recommendedName>
        <fullName evidence="4">Myb-like domain-containing protein</fullName>
    </recommendedName>
</protein>
<evidence type="ECO:0000313" key="3">
    <source>
        <dbReference type="Proteomes" id="UP001338125"/>
    </source>
</evidence>
<proteinExistence type="predicted"/>
<feature type="compositionally biased region" description="Polar residues" evidence="1">
    <location>
        <begin position="37"/>
        <end position="48"/>
    </location>
</feature>
<evidence type="ECO:0000256" key="1">
    <source>
        <dbReference type="SAM" id="MobiDB-lite"/>
    </source>
</evidence>
<reference evidence="2 3" key="1">
    <citation type="submission" date="2024-01" db="EMBL/GenBank/DDBJ databases">
        <title>Complete genome of Cladobotryum mycophilum ATHUM6906.</title>
        <authorList>
            <person name="Christinaki A.C."/>
            <person name="Myridakis A.I."/>
            <person name="Kouvelis V.N."/>
        </authorList>
    </citation>
    <scope>NUCLEOTIDE SEQUENCE [LARGE SCALE GENOMIC DNA]</scope>
    <source>
        <strain evidence="2 3">ATHUM6906</strain>
    </source>
</reference>
<evidence type="ECO:0008006" key="4">
    <source>
        <dbReference type="Google" id="ProtNLM"/>
    </source>
</evidence>
<feature type="region of interest" description="Disordered" evidence="1">
    <location>
        <begin position="100"/>
        <end position="130"/>
    </location>
</feature>
<feature type="compositionally biased region" description="Acidic residues" evidence="1">
    <location>
        <begin position="483"/>
        <end position="500"/>
    </location>
</feature>
<feature type="compositionally biased region" description="Basic and acidic residues" evidence="1">
    <location>
        <begin position="668"/>
        <end position="687"/>
    </location>
</feature>
<keyword evidence="3" id="KW-1185">Reference proteome</keyword>
<feature type="compositionally biased region" description="Basic and acidic residues" evidence="1">
    <location>
        <begin position="506"/>
        <end position="518"/>
    </location>
</feature>
<feature type="compositionally biased region" description="Polar residues" evidence="1">
    <location>
        <begin position="425"/>
        <end position="435"/>
    </location>
</feature>
<comment type="caution">
    <text evidence="2">The sequence shown here is derived from an EMBL/GenBank/DDBJ whole genome shotgun (WGS) entry which is preliminary data.</text>
</comment>
<feature type="compositionally biased region" description="Polar residues" evidence="1">
    <location>
        <begin position="470"/>
        <end position="479"/>
    </location>
</feature>
<feature type="region of interest" description="Disordered" evidence="1">
    <location>
        <begin position="459"/>
        <end position="529"/>
    </location>
</feature>
<feature type="region of interest" description="Disordered" evidence="1">
    <location>
        <begin position="419"/>
        <end position="442"/>
    </location>
</feature>
<feature type="compositionally biased region" description="Low complexity" evidence="1">
    <location>
        <begin position="11"/>
        <end position="31"/>
    </location>
</feature>
<dbReference type="EMBL" id="JAVFKD010000001">
    <property type="protein sequence ID" value="KAK5998730.1"/>
    <property type="molecule type" value="Genomic_DNA"/>
</dbReference>
<organism evidence="2 3">
    <name type="scientific">Cladobotryum mycophilum</name>
    <dbReference type="NCBI Taxonomy" id="491253"/>
    <lineage>
        <taxon>Eukaryota</taxon>
        <taxon>Fungi</taxon>
        <taxon>Dikarya</taxon>
        <taxon>Ascomycota</taxon>
        <taxon>Pezizomycotina</taxon>
        <taxon>Sordariomycetes</taxon>
        <taxon>Hypocreomycetidae</taxon>
        <taxon>Hypocreales</taxon>
        <taxon>Hypocreaceae</taxon>
        <taxon>Cladobotryum</taxon>
    </lineage>
</organism>
<feature type="compositionally biased region" description="Low complexity" evidence="1">
    <location>
        <begin position="49"/>
        <end position="59"/>
    </location>
</feature>
<sequence>METRNRGKRGAPASTATAPADEAPAAAAAQTRKSTRITRQTANQGTTNPPTVEEPPAVEPEIIIPVNPVIERPKGSILAATPPRRGAIVKDDRSVASIATNRKRDDDELGDDSSQIFSTEDGQEGLDVDGRSEAERALDDAKREVKHICLLDLAITSIELIKLLKDPDYDSTVFQLLLQVKRDTFAAVRKIYEVPTMAPFSTWDWAGDLEHKSAEAIRIATTTVVFANIVTALDWVERTLADELDPLYVLERLDQVFPRAFTLPGQENNRYWELALHIRTSRCIETMAASKTTADPRQIAATVFCEAVENIKAYKGSDYAKLFTKGPYRSLGGLRGQTLIDACSDRMNQMFALISTPDMKFRNPVPVADLRAVFPMKNVLAGLREWLTRLYMASASRFEQIPKDLRLLRYGGWAPHPDDDDNASLAGSQGSTSTVIRPATHESSLFKRPEDIAYLYQAPLPNQQHPPPSQNLSNHNNIAANGGDDDYEDNEEEEEEDDDSSNSFETDPRLNENGKRGTTETSLAARKKRRNLSSSAALRLLLRPDQLLPLPSSSRPNFTDIQRTKAIALQTARAQNPVTYKQRHVWTDHDSAVLIDLIARRHAGWALMDKSDASLFEMPRNAQAYRDRARNMKVDFLITDSVLPPGFDLVTLGKKEIDRLMRLGKNPSRREDDLDEEGRPIRTDYRHAHPRLLQSQE</sequence>
<name>A0ABR0T3X3_9HYPO</name>